<evidence type="ECO:0000313" key="2">
    <source>
        <dbReference type="Proteomes" id="UP000184357"/>
    </source>
</evidence>
<dbReference type="EMBL" id="FQWV01000004">
    <property type="protein sequence ID" value="SHH09395.1"/>
    <property type="molecule type" value="Genomic_DNA"/>
</dbReference>
<proteinExistence type="predicted"/>
<protein>
    <submittedName>
        <fullName evidence="1">Uncharacterized protein</fullName>
    </submittedName>
</protein>
<organism evidence="1 2">
    <name type="scientific">Halobaculum gomorrense</name>
    <dbReference type="NCBI Taxonomy" id="43928"/>
    <lineage>
        <taxon>Archaea</taxon>
        <taxon>Methanobacteriati</taxon>
        <taxon>Methanobacteriota</taxon>
        <taxon>Stenosarchaea group</taxon>
        <taxon>Halobacteria</taxon>
        <taxon>Halobacteriales</taxon>
        <taxon>Haloferacaceae</taxon>
        <taxon>Halobaculum</taxon>
    </lineage>
</organism>
<dbReference type="Proteomes" id="UP000184357">
    <property type="component" value="Unassembled WGS sequence"/>
</dbReference>
<evidence type="ECO:0000313" key="1">
    <source>
        <dbReference type="EMBL" id="SHH09395.1"/>
    </source>
</evidence>
<keyword evidence="2" id="KW-1185">Reference proteome</keyword>
<name>A0A1M5Q5M5_9EURY</name>
<reference evidence="1 2" key="1">
    <citation type="submission" date="2016-11" db="EMBL/GenBank/DDBJ databases">
        <authorList>
            <person name="Jaros S."/>
            <person name="Januszkiewicz K."/>
            <person name="Wedrychowicz H."/>
        </authorList>
    </citation>
    <scope>NUCLEOTIDE SEQUENCE [LARGE SCALE GENOMIC DNA]</scope>
    <source>
        <strain evidence="1 2">DSM 9297</strain>
    </source>
</reference>
<dbReference type="STRING" id="43928.SAMN05443636_1756"/>
<accession>A0A1M5Q5M5</accession>
<dbReference type="AlphaFoldDB" id="A0A1M5Q5M5"/>
<sequence>MNAKRMSTLSVGVLLVLALGAAALVAVQVV</sequence>
<gene>
    <name evidence="1" type="ORF">SAMN05443636_1756</name>
</gene>